<keyword evidence="1" id="KW-0597">Phosphoprotein</keyword>
<dbReference type="Gene3D" id="1.10.437.10">
    <property type="entry name" value="Blc2-like"/>
    <property type="match status" value="1"/>
</dbReference>
<keyword evidence="2" id="KW-0053">Apoptosis</keyword>
<dbReference type="SUPFAM" id="SSF56854">
    <property type="entry name" value="Bcl-2 inhibitors of programmed cell death"/>
    <property type="match status" value="1"/>
</dbReference>
<name>A0A8J6ENV2_ELECQ</name>
<dbReference type="InterPro" id="IPR002475">
    <property type="entry name" value="Bcl2-like"/>
</dbReference>
<gene>
    <name evidence="4" type="ORF">GDO78_020588</name>
</gene>
<accession>A0A8J6ENV2</accession>
<dbReference type="AlphaFoldDB" id="A0A8J6ENV2"/>
<evidence type="ECO:0000256" key="3">
    <source>
        <dbReference type="SAM" id="MobiDB-lite"/>
    </source>
</evidence>
<dbReference type="PANTHER" id="PTHR14965:SF1">
    <property type="entry name" value="APOPTOSIS FACILITATOR BCL-2-LIKE PROTEIN 14"/>
    <property type="match status" value="1"/>
</dbReference>
<dbReference type="PROSITE" id="PS50062">
    <property type="entry name" value="BCL2_FAMILY"/>
    <property type="match status" value="1"/>
</dbReference>
<feature type="region of interest" description="Disordered" evidence="3">
    <location>
        <begin position="46"/>
        <end position="113"/>
    </location>
</feature>
<protein>
    <recommendedName>
        <fullName evidence="6">Apoptosis facilitator Bcl-2-like protein 14</fullName>
    </recommendedName>
</protein>
<evidence type="ECO:0000313" key="5">
    <source>
        <dbReference type="Proteomes" id="UP000770717"/>
    </source>
</evidence>
<comment type="caution">
    <text evidence="4">The sequence shown here is derived from an EMBL/GenBank/DDBJ whole genome shotgun (WGS) entry which is preliminary data.</text>
</comment>
<dbReference type="OrthoDB" id="9948726at2759"/>
<evidence type="ECO:0000256" key="1">
    <source>
        <dbReference type="ARBA" id="ARBA00022553"/>
    </source>
</evidence>
<reference evidence="4" key="1">
    <citation type="thesis" date="2020" institute="ProQuest LLC" country="789 East Eisenhower Parkway, Ann Arbor, MI, USA">
        <title>Comparative Genomics and Chromosome Evolution.</title>
        <authorList>
            <person name="Mudd A.B."/>
        </authorList>
    </citation>
    <scope>NUCLEOTIDE SEQUENCE</scope>
    <source>
        <strain evidence="4">HN-11 Male</strain>
        <tissue evidence="4">Kidney and liver</tissue>
    </source>
</reference>
<dbReference type="GO" id="GO:2001236">
    <property type="term" value="P:regulation of extrinsic apoptotic signaling pathway"/>
    <property type="evidence" value="ECO:0007669"/>
    <property type="project" value="TreeGrafter"/>
</dbReference>
<sequence>MVSVQDEALDEVPLQDEDSIEFRMLMVYAQRTLPDSKLRDLMRRTPLQKGDGGEDSFRVVESPSTPSKKEKKSLRMRLTPKCLRPVKAEEGEALYAPKERSSESPSSNQGEEDDVRFRGFVKRLMSIVRKLEKQDQESVQFRGLKREYSVQHDADGEDDLIENIVAFLRSAGDKVNNEIVQEQSFLQRLQAFWSYGFYQRLTETYVAHMVTDSEPENIQQSSKIALCVHATTRLATLDNHPMNRMFGFGAKYLKENYSQWIKEHGGWETVLAVANSQEEESGED</sequence>
<dbReference type="Proteomes" id="UP000770717">
    <property type="component" value="Unassembled WGS sequence"/>
</dbReference>
<keyword evidence="5" id="KW-1185">Reference proteome</keyword>
<evidence type="ECO:0000256" key="2">
    <source>
        <dbReference type="ARBA" id="ARBA00022703"/>
    </source>
</evidence>
<dbReference type="EMBL" id="WNTK01000065">
    <property type="protein sequence ID" value="KAG9472241.1"/>
    <property type="molecule type" value="Genomic_DNA"/>
</dbReference>
<dbReference type="InterPro" id="IPR036834">
    <property type="entry name" value="Bcl-2-like_sf"/>
</dbReference>
<organism evidence="4 5">
    <name type="scientific">Eleutherodactylus coqui</name>
    <name type="common">Puerto Rican coqui</name>
    <dbReference type="NCBI Taxonomy" id="57060"/>
    <lineage>
        <taxon>Eukaryota</taxon>
        <taxon>Metazoa</taxon>
        <taxon>Chordata</taxon>
        <taxon>Craniata</taxon>
        <taxon>Vertebrata</taxon>
        <taxon>Euteleostomi</taxon>
        <taxon>Amphibia</taxon>
        <taxon>Batrachia</taxon>
        <taxon>Anura</taxon>
        <taxon>Neobatrachia</taxon>
        <taxon>Hyloidea</taxon>
        <taxon>Eleutherodactylidae</taxon>
        <taxon>Eleutherodactylinae</taxon>
        <taxon>Eleutherodactylus</taxon>
        <taxon>Eleutherodactylus</taxon>
    </lineage>
</organism>
<evidence type="ECO:0008006" key="6">
    <source>
        <dbReference type="Google" id="ProtNLM"/>
    </source>
</evidence>
<proteinExistence type="predicted"/>
<dbReference type="GO" id="GO:0006915">
    <property type="term" value="P:apoptotic process"/>
    <property type="evidence" value="ECO:0007669"/>
    <property type="project" value="UniProtKB-KW"/>
</dbReference>
<dbReference type="PANTHER" id="PTHR14965">
    <property type="entry name" value="SI:CH73-248E21.1"/>
    <property type="match status" value="1"/>
</dbReference>
<evidence type="ECO:0000313" key="4">
    <source>
        <dbReference type="EMBL" id="KAG9472241.1"/>
    </source>
</evidence>